<feature type="domain" description="Blue (type 1) copper" evidence="4">
    <location>
        <begin position="82"/>
        <end position="202"/>
    </location>
</feature>
<reference evidence="5 6" key="1">
    <citation type="submission" date="2013-07" db="EMBL/GenBank/DDBJ databases">
        <title>Thalassospira permensis NBRC 106175 Genome Sequencing.</title>
        <authorList>
            <person name="Lai Q."/>
            <person name="Shao Z."/>
        </authorList>
    </citation>
    <scope>NUCLEOTIDE SEQUENCE [LARGE SCALE GENOMIC DNA]</scope>
    <source>
        <strain evidence="5 6">NBRC 106175</strain>
    </source>
</reference>
<keyword evidence="1" id="KW-0479">Metal-binding</keyword>
<keyword evidence="3" id="KW-1133">Transmembrane helix</keyword>
<keyword evidence="3" id="KW-0472">Membrane</keyword>
<sequence length="204" mass="22272">MCSNGNHSDDYFQEHDMPNVKSNFLTRIAVSTAIAGVLLSAPLAFASPGHGQGHGSVAPEIGAPGNAADVTRTIKVVMEDNFFDAETIEVRAGETILFQIENKGEFVHEFNIGTAAMHASHQKEMMMMMEHGALDVDKIHMDMMKMDMGNGMTMEHDDPNSVLLEPGQTAEIIWTFPADAELEFACNVPGHYESGMMGKVRLKS</sequence>
<dbReference type="InterPro" id="IPR000923">
    <property type="entry name" value="BlueCu_1"/>
</dbReference>
<accession>A0ABR4TS26</accession>
<dbReference type="EMBL" id="AUNC01000005">
    <property type="protein sequence ID" value="KEO58622.1"/>
    <property type="molecule type" value="Genomic_DNA"/>
</dbReference>
<evidence type="ECO:0000313" key="5">
    <source>
        <dbReference type="EMBL" id="KEO58622.1"/>
    </source>
</evidence>
<dbReference type="PANTHER" id="PTHR38439:SF3">
    <property type="entry name" value="COPPER-RESISTANT CUPROPROTEIN COPI"/>
    <property type="match status" value="1"/>
</dbReference>
<dbReference type="Proteomes" id="UP000027463">
    <property type="component" value="Unassembled WGS sequence"/>
</dbReference>
<keyword evidence="3" id="KW-0812">Transmembrane</keyword>
<dbReference type="Gene3D" id="2.60.40.420">
    <property type="entry name" value="Cupredoxins - blue copper proteins"/>
    <property type="match status" value="1"/>
</dbReference>
<gene>
    <name evidence="5" type="ORF">SMB34_12810</name>
</gene>
<evidence type="ECO:0000256" key="3">
    <source>
        <dbReference type="SAM" id="Phobius"/>
    </source>
</evidence>
<comment type="caution">
    <text evidence="5">The sequence shown here is derived from an EMBL/GenBank/DDBJ whole genome shotgun (WGS) entry which is preliminary data.</text>
</comment>
<dbReference type="InterPro" id="IPR008972">
    <property type="entry name" value="Cupredoxin"/>
</dbReference>
<name>A0ABR4TS26_9PROT</name>
<evidence type="ECO:0000313" key="6">
    <source>
        <dbReference type="Proteomes" id="UP000027463"/>
    </source>
</evidence>
<evidence type="ECO:0000256" key="1">
    <source>
        <dbReference type="ARBA" id="ARBA00022723"/>
    </source>
</evidence>
<dbReference type="InterPro" id="IPR050845">
    <property type="entry name" value="Cu-binding_ET"/>
</dbReference>
<protein>
    <submittedName>
        <fullName evidence="5">Copper-binding protein</fullName>
    </submittedName>
</protein>
<keyword evidence="2" id="KW-0186">Copper</keyword>
<dbReference type="PANTHER" id="PTHR38439">
    <property type="entry name" value="AURACYANIN-B"/>
    <property type="match status" value="1"/>
</dbReference>
<evidence type="ECO:0000259" key="4">
    <source>
        <dbReference type="Pfam" id="PF00127"/>
    </source>
</evidence>
<proteinExistence type="predicted"/>
<dbReference type="Pfam" id="PF00127">
    <property type="entry name" value="Copper-bind"/>
    <property type="match status" value="1"/>
</dbReference>
<evidence type="ECO:0000256" key="2">
    <source>
        <dbReference type="ARBA" id="ARBA00023008"/>
    </source>
</evidence>
<organism evidence="5 6">
    <name type="scientific">Thalassospira permensis NBRC 106175</name>
    <dbReference type="NCBI Taxonomy" id="1353532"/>
    <lineage>
        <taxon>Bacteria</taxon>
        <taxon>Pseudomonadati</taxon>
        <taxon>Pseudomonadota</taxon>
        <taxon>Alphaproteobacteria</taxon>
        <taxon>Rhodospirillales</taxon>
        <taxon>Thalassospiraceae</taxon>
        <taxon>Thalassospira</taxon>
    </lineage>
</organism>
<feature type="transmembrane region" description="Helical" evidence="3">
    <location>
        <begin position="24"/>
        <end position="46"/>
    </location>
</feature>
<keyword evidence="6" id="KW-1185">Reference proteome</keyword>
<dbReference type="SUPFAM" id="SSF49503">
    <property type="entry name" value="Cupredoxins"/>
    <property type="match status" value="1"/>
</dbReference>